<sequence length="412" mass="46225">MHTHNGRTPNAFYLGTSQLKGELSAKMAEEFQNQQQQNIDALPEARKGNARADQWGLYDLFRIAGTIALLIFIIYTALQLTDKQKGKMAESLKSVKAMVVAELGIEKMNEMRLKMAESLKSVQAMVVAELENDPYRIAGIACAIVLLIFVIYTVHRLNAQNAIVVAELEEQKQSNANKFAELEQQKLSNANKFVEIDDILEKYQKEQQLNISYLLKLGLINRWDSDDCHDNLALSEPGQLVVQHNGENSEGWSSVLAENRLLENPFGISYFEVKIIEKISFISIGLATERMPLDEFVGYHEGTYGYGSDGTFLGHEVEGCTHVNGRPFIDGKPSFEKDDVVGCGVKNGQIIYALNEQRLDTDGLLVESADNLFPCVTLRKKLLPQNVTRKNRWDSVDKLETDKYGTEAVNVN</sequence>
<dbReference type="Pfam" id="PF00622">
    <property type="entry name" value="SPRY"/>
    <property type="match status" value="1"/>
</dbReference>
<reference evidence="4" key="1">
    <citation type="submission" date="2022-11" db="UniProtKB">
        <authorList>
            <consortium name="WormBaseParasite"/>
        </authorList>
    </citation>
    <scope>IDENTIFICATION</scope>
</reference>
<keyword evidence="1" id="KW-1133">Transmembrane helix</keyword>
<accession>A0A914IE55</accession>
<evidence type="ECO:0000259" key="2">
    <source>
        <dbReference type="PROSITE" id="PS50188"/>
    </source>
</evidence>
<evidence type="ECO:0000313" key="3">
    <source>
        <dbReference type="Proteomes" id="UP000887572"/>
    </source>
</evidence>
<dbReference type="CDD" id="cd12885">
    <property type="entry name" value="SPRY_RanBP_like"/>
    <property type="match status" value="1"/>
</dbReference>
<dbReference type="SUPFAM" id="SSF49899">
    <property type="entry name" value="Concanavalin A-like lectins/glucanases"/>
    <property type="match status" value="1"/>
</dbReference>
<feature type="domain" description="B30.2/SPRY" evidence="2">
    <location>
        <begin position="201"/>
        <end position="394"/>
    </location>
</feature>
<protein>
    <submittedName>
        <fullName evidence="4">B30.2/SPRY domain-containing protein</fullName>
    </submittedName>
</protein>
<feature type="transmembrane region" description="Helical" evidence="1">
    <location>
        <begin position="60"/>
        <end position="78"/>
    </location>
</feature>
<name>A0A914IE55_GLORO</name>
<feature type="transmembrane region" description="Helical" evidence="1">
    <location>
        <begin position="135"/>
        <end position="154"/>
    </location>
</feature>
<keyword evidence="1" id="KW-0472">Membrane</keyword>
<dbReference type="InterPro" id="IPR001870">
    <property type="entry name" value="B30.2/SPRY"/>
</dbReference>
<evidence type="ECO:0000313" key="4">
    <source>
        <dbReference type="WBParaSite" id="Gr19_v10_g9780.t1"/>
    </source>
</evidence>
<dbReference type="AlphaFoldDB" id="A0A914IE55"/>
<keyword evidence="3" id="KW-1185">Reference proteome</keyword>
<proteinExistence type="predicted"/>
<dbReference type="Gene3D" id="2.60.120.920">
    <property type="match status" value="1"/>
</dbReference>
<dbReference type="InterPro" id="IPR043136">
    <property type="entry name" value="B30.2/SPRY_sf"/>
</dbReference>
<keyword evidence="1" id="KW-0812">Transmembrane</keyword>
<dbReference type="WBParaSite" id="Gr19_v10_g9780.t1">
    <property type="protein sequence ID" value="Gr19_v10_g9780.t1"/>
    <property type="gene ID" value="Gr19_v10_g9780"/>
</dbReference>
<dbReference type="InterPro" id="IPR044736">
    <property type="entry name" value="Gid1/RanBPM/SPLA_SPRY"/>
</dbReference>
<dbReference type="PROSITE" id="PS50188">
    <property type="entry name" value="B302_SPRY"/>
    <property type="match status" value="1"/>
</dbReference>
<evidence type="ECO:0000256" key="1">
    <source>
        <dbReference type="SAM" id="Phobius"/>
    </source>
</evidence>
<dbReference type="Proteomes" id="UP000887572">
    <property type="component" value="Unplaced"/>
</dbReference>
<organism evidence="3 4">
    <name type="scientific">Globodera rostochiensis</name>
    <name type="common">Golden nematode worm</name>
    <name type="synonym">Heterodera rostochiensis</name>
    <dbReference type="NCBI Taxonomy" id="31243"/>
    <lineage>
        <taxon>Eukaryota</taxon>
        <taxon>Metazoa</taxon>
        <taxon>Ecdysozoa</taxon>
        <taxon>Nematoda</taxon>
        <taxon>Chromadorea</taxon>
        <taxon>Rhabditida</taxon>
        <taxon>Tylenchina</taxon>
        <taxon>Tylenchomorpha</taxon>
        <taxon>Tylenchoidea</taxon>
        <taxon>Heteroderidae</taxon>
        <taxon>Heteroderinae</taxon>
        <taxon>Globodera</taxon>
    </lineage>
</organism>
<dbReference type="InterPro" id="IPR003877">
    <property type="entry name" value="SPRY_dom"/>
</dbReference>
<dbReference type="InterPro" id="IPR013320">
    <property type="entry name" value="ConA-like_dom_sf"/>
</dbReference>